<keyword evidence="13" id="KW-1015">Disulfide bond</keyword>
<organism evidence="23 24">
    <name type="scientific">Prunus armeniaca</name>
    <name type="common">Apricot</name>
    <name type="synonym">Armeniaca vulgaris</name>
    <dbReference type="NCBI Taxonomy" id="36596"/>
    <lineage>
        <taxon>Eukaryota</taxon>
        <taxon>Viridiplantae</taxon>
        <taxon>Streptophyta</taxon>
        <taxon>Embryophyta</taxon>
        <taxon>Tracheophyta</taxon>
        <taxon>Spermatophyta</taxon>
        <taxon>Magnoliopsida</taxon>
        <taxon>eudicotyledons</taxon>
        <taxon>Gunneridae</taxon>
        <taxon>Pentapetalae</taxon>
        <taxon>rosids</taxon>
        <taxon>fabids</taxon>
        <taxon>Rosales</taxon>
        <taxon>Rosaceae</taxon>
        <taxon>Amygdaloideae</taxon>
        <taxon>Amygdaleae</taxon>
        <taxon>Prunus</taxon>
    </lineage>
</organism>
<dbReference type="InterPro" id="IPR011009">
    <property type="entry name" value="Kinase-like_dom_sf"/>
</dbReference>
<evidence type="ECO:0000256" key="2">
    <source>
        <dbReference type="ARBA" id="ARBA00012513"/>
    </source>
</evidence>
<keyword evidence="8 18" id="KW-0547">Nucleotide-binding</keyword>
<dbReference type="AlphaFoldDB" id="A0A6J5XEG9"/>
<dbReference type="Gene3D" id="1.10.510.10">
    <property type="entry name" value="Transferase(Phosphotransferase) domain 1"/>
    <property type="match status" value="1"/>
</dbReference>
<evidence type="ECO:0000256" key="18">
    <source>
        <dbReference type="PROSITE-ProRule" id="PRU10141"/>
    </source>
</evidence>
<evidence type="ECO:0000256" key="19">
    <source>
        <dbReference type="RuleBase" id="RU000304"/>
    </source>
</evidence>
<evidence type="ECO:0000256" key="13">
    <source>
        <dbReference type="ARBA" id="ARBA00023157"/>
    </source>
</evidence>
<dbReference type="PANTHER" id="PTHR47976">
    <property type="entry name" value="G-TYPE LECTIN S-RECEPTOR-LIKE SERINE/THREONINE-PROTEIN KINASE SD2-5"/>
    <property type="match status" value="1"/>
</dbReference>
<dbReference type="GO" id="GO:0005524">
    <property type="term" value="F:ATP binding"/>
    <property type="evidence" value="ECO:0007669"/>
    <property type="project" value="UniProtKB-UniRule"/>
</dbReference>
<dbReference type="Gene3D" id="3.30.200.20">
    <property type="entry name" value="Phosphorylase Kinase, domain 1"/>
    <property type="match status" value="1"/>
</dbReference>
<dbReference type="OrthoDB" id="5857966at2759"/>
<dbReference type="InterPro" id="IPR051343">
    <property type="entry name" value="G-type_lectin_kinases/EP1-like"/>
</dbReference>
<dbReference type="InterPro" id="IPR001480">
    <property type="entry name" value="Bulb-type_lectin_dom"/>
</dbReference>
<evidence type="ECO:0000256" key="7">
    <source>
        <dbReference type="ARBA" id="ARBA00022729"/>
    </source>
</evidence>
<keyword evidence="9" id="KW-0418">Kinase</keyword>
<keyword evidence="11 20" id="KW-1133">Transmembrane helix</keyword>
<evidence type="ECO:0000256" key="9">
    <source>
        <dbReference type="ARBA" id="ARBA00022777"/>
    </source>
</evidence>
<dbReference type="FunFam" id="3.30.200.20:FF:000059">
    <property type="entry name" value="S-receptor-like serine/threonine-protein kinase"/>
    <property type="match status" value="1"/>
</dbReference>
<dbReference type="SMART" id="SM00220">
    <property type="entry name" value="S_TKc"/>
    <property type="match status" value="1"/>
</dbReference>
<comment type="similarity">
    <text evidence="19">Belongs to the protein kinase superfamily.</text>
</comment>
<keyword evidence="3 19" id="KW-0723">Serine/threonine-protein kinase</keyword>
<dbReference type="CDD" id="cd01098">
    <property type="entry name" value="PAN_AP_plant"/>
    <property type="match status" value="1"/>
</dbReference>
<evidence type="ECO:0000256" key="5">
    <source>
        <dbReference type="ARBA" id="ARBA00022679"/>
    </source>
</evidence>
<dbReference type="Proteomes" id="UP000507245">
    <property type="component" value="Unassembled WGS sequence"/>
</dbReference>
<evidence type="ECO:0000256" key="3">
    <source>
        <dbReference type="ARBA" id="ARBA00022527"/>
    </source>
</evidence>
<evidence type="ECO:0000256" key="14">
    <source>
        <dbReference type="ARBA" id="ARBA00023170"/>
    </source>
</evidence>
<gene>
    <name evidence="23" type="ORF">ORAREDHAP_LOCUS34403</name>
</gene>
<keyword evidence="12 20" id="KW-0472">Membrane</keyword>
<keyword evidence="14" id="KW-0675">Receptor</keyword>
<comment type="catalytic activity">
    <reaction evidence="17">
        <text>L-seryl-[protein] + ATP = O-phospho-L-seryl-[protein] + ADP + H(+)</text>
        <dbReference type="Rhea" id="RHEA:17989"/>
        <dbReference type="Rhea" id="RHEA-COMP:9863"/>
        <dbReference type="Rhea" id="RHEA-COMP:11604"/>
        <dbReference type="ChEBI" id="CHEBI:15378"/>
        <dbReference type="ChEBI" id="CHEBI:29999"/>
        <dbReference type="ChEBI" id="CHEBI:30616"/>
        <dbReference type="ChEBI" id="CHEBI:83421"/>
        <dbReference type="ChEBI" id="CHEBI:456216"/>
        <dbReference type="EC" id="2.7.11.1"/>
    </reaction>
</comment>
<dbReference type="InterPro" id="IPR001245">
    <property type="entry name" value="Ser-Thr/Tyr_kinase_cat_dom"/>
</dbReference>
<proteinExistence type="inferred from homology"/>
<keyword evidence="4" id="KW-0245">EGF-like domain</keyword>
<evidence type="ECO:0000256" key="10">
    <source>
        <dbReference type="ARBA" id="ARBA00022840"/>
    </source>
</evidence>
<name>A0A6J5XEG9_PRUAR</name>
<keyword evidence="24" id="KW-1185">Reference proteome</keyword>
<evidence type="ECO:0000256" key="20">
    <source>
        <dbReference type="SAM" id="Phobius"/>
    </source>
</evidence>
<protein>
    <recommendedName>
        <fullName evidence="2">non-specific serine/threonine protein kinase</fullName>
        <ecNumber evidence="2">2.7.11.1</ecNumber>
    </recommendedName>
</protein>
<dbReference type="PROSITE" id="PS50011">
    <property type="entry name" value="PROTEIN_KINASE_DOM"/>
    <property type="match status" value="1"/>
</dbReference>
<keyword evidence="10 18" id="KW-0067">ATP-binding</keyword>
<evidence type="ECO:0000313" key="24">
    <source>
        <dbReference type="Proteomes" id="UP000507245"/>
    </source>
</evidence>
<evidence type="ECO:0000256" key="6">
    <source>
        <dbReference type="ARBA" id="ARBA00022692"/>
    </source>
</evidence>
<dbReference type="InterPro" id="IPR008271">
    <property type="entry name" value="Ser/Thr_kinase_AS"/>
</dbReference>
<evidence type="ECO:0000259" key="22">
    <source>
        <dbReference type="PROSITE" id="PS50927"/>
    </source>
</evidence>
<dbReference type="Pfam" id="PF07714">
    <property type="entry name" value="PK_Tyr_Ser-Thr"/>
    <property type="match status" value="1"/>
</dbReference>
<evidence type="ECO:0000256" key="17">
    <source>
        <dbReference type="ARBA" id="ARBA00048679"/>
    </source>
</evidence>
<dbReference type="EC" id="2.7.11.1" evidence="2"/>
<accession>A0A6J5XEG9</accession>
<keyword evidence="7" id="KW-0732">Signal</keyword>
<evidence type="ECO:0000256" key="12">
    <source>
        <dbReference type="ARBA" id="ARBA00023136"/>
    </source>
</evidence>
<feature type="domain" description="Protein kinase" evidence="21">
    <location>
        <begin position="275"/>
        <end position="431"/>
    </location>
</feature>
<feature type="transmembrane region" description="Helical" evidence="20">
    <location>
        <begin position="214"/>
        <end position="240"/>
    </location>
</feature>
<dbReference type="Gene3D" id="2.90.10.10">
    <property type="entry name" value="Bulb-type lectin domain"/>
    <property type="match status" value="1"/>
</dbReference>
<dbReference type="GO" id="GO:0004674">
    <property type="term" value="F:protein serine/threonine kinase activity"/>
    <property type="evidence" value="ECO:0007669"/>
    <property type="project" value="UniProtKB-KW"/>
</dbReference>
<evidence type="ECO:0000256" key="11">
    <source>
        <dbReference type="ARBA" id="ARBA00022989"/>
    </source>
</evidence>
<evidence type="ECO:0000256" key="8">
    <source>
        <dbReference type="ARBA" id="ARBA00022741"/>
    </source>
</evidence>
<keyword evidence="6 20" id="KW-0812">Transmembrane</keyword>
<keyword evidence="5" id="KW-0808">Transferase</keyword>
<dbReference type="InterPro" id="IPR017441">
    <property type="entry name" value="Protein_kinase_ATP_BS"/>
</dbReference>
<dbReference type="PROSITE" id="PS50927">
    <property type="entry name" value="BULB_LECTIN"/>
    <property type="match status" value="1"/>
</dbReference>
<keyword evidence="15" id="KW-0325">Glycoprotein</keyword>
<dbReference type="EMBL" id="CAEKKB010000006">
    <property type="protein sequence ID" value="CAB4312099.1"/>
    <property type="molecule type" value="Genomic_DNA"/>
</dbReference>
<dbReference type="GO" id="GO:0016020">
    <property type="term" value="C:membrane"/>
    <property type="evidence" value="ECO:0007669"/>
    <property type="project" value="UniProtKB-SubCell"/>
</dbReference>
<reference evidence="24" key="1">
    <citation type="journal article" date="2020" name="Genome Biol.">
        <title>Gamete binning: chromosome-level and haplotype-resolved genome assembly enabled by high-throughput single-cell sequencing of gamete genomes.</title>
        <authorList>
            <person name="Campoy J.A."/>
            <person name="Sun H."/>
            <person name="Goel M."/>
            <person name="Jiao W.-B."/>
            <person name="Folz-Donahue K."/>
            <person name="Wang N."/>
            <person name="Rubio M."/>
            <person name="Liu C."/>
            <person name="Kukat C."/>
            <person name="Ruiz D."/>
            <person name="Huettel B."/>
            <person name="Schneeberger K."/>
        </authorList>
    </citation>
    <scope>NUCLEOTIDE SEQUENCE [LARGE SCALE GENOMIC DNA]</scope>
    <source>
        <strain evidence="24">cv. Rojo Pasion</strain>
    </source>
</reference>
<dbReference type="SUPFAM" id="SSF51110">
    <property type="entry name" value="alpha-D-mannose-specific plant lectins"/>
    <property type="match status" value="1"/>
</dbReference>
<dbReference type="InterPro" id="IPR000719">
    <property type="entry name" value="Prot_kinase_dom"/>
</dbReference>
<feature type="domain" description="Bulb-type lectin" evidence="22">
    <location>
        <begin position="6"/>
        <end position="138"/>
    </location>
</feature>
<evidence type="ECO:0000313" key="23">
    <source>
        <dbReference type="EMBL" id="CAB4312099.1"/>
    </source>
</evidence>
<sequence length="431" mass="48660">MILPYSTIAQTSRNISLGSSLTARNDDNSSWPSPSGEFAFGFQQIGKYGFLLAIWFNKIPDRTIVWSANRNDLVQEGSKVELASDGMLELRNSEGRQWGMWLKGCKQNFVSQSCDEASSETNLFYFQEMQNTKWYGGDYEQFTSVQEDWCRQSCLGDCFCAVAIFNNGECLKKRIPLSNGRMSPSIGGKALIKIRKDTLIPEGPNAKEKDNSTMILVGSVLLSCSGFLNLVLLLTTYLIVSRIYNKNAGVNQPYSVMPGMNVKCFTYEELNEATNAFKEELGRGAFSTVFKGVLAFENRKCVAVKRLDTIVGENEFEFKAEMSAIGRTNHRNLVQLLGFCNEGQHRILVYEFMSKGSLASFLFGESKPNWYQRRQIALGTARGLLYLHEECSMQIIHCDIKPQNFLLDDSFTARISGGPVQRKLMRPYMYK</sequence>
<evidence type="ECO:0000259" key="21">
    <source>
        <dbReference type="PROSITE" id="PS50011"/>
    </source>
</evidence>
<feature type="binding site" evidence="18">
    <location>
        <position position="305"/>
    </location>
    <ligand>
        <name>ATP</name>
        <dbReference type="ChEBI" id="CHEBI:30616"/>
    </ligand>
</feature>
<evidence type="ECO:0000256" key="1">
    <source>
        <dbReference type="ARBA" id="ARBA00004479"/>
    </source>
</evidence>
<dbReference type="SUPFAM" id="SSF56112">
    <property type="entry name" value="Protein kinase-like (PK-like)"/>
    <property type="match status" value="1"/>
</dbReference>
<dbReference type="PROSITE" id="PS00107">
    <property type="entry name" value="PROTEIN_KINASE_ATP"/>
    <property type="match status" value="1"/>
</dbReference>
<evidence type="ECO:0000256" key="4">
    <source>
        <dbReference type="ARBA" id="ARBA00022536"/>
    </source>
</evidence>
<dbReference type="InterPro" id="IPR036426">
    <property type="entry name" value="Bulb-type_lectin_dom_sf"/>
</dbReference>
<comment type="subcellular location">
    <subcellularLocation>
        <location evidence="1">Membrane</location>
        <topology evidence="1">Single-pass type I membrane protein</topology>
    </subcellularLocation>
</comment>
<dbReference type="PROSITE" id="PS00108">
    <property type="entry name" value="PROTEIN_KINASE_ST"/>
    <property type="match status" value="1"/>
</dbReference>
<comment type="catalytic activity">
    <reaction evidence="16">
        <text>L-threonyl-[protein] + ATP = O-phospho-L-threonyl-[protein] + ADP + H(+)</text>
        <dbReference type="Rhea" id="RHEA:46608"/>
        <dbReference type="Rhea" id="RHEA-COMP:11060"/>
        <dbReference type="Rhea" id="RHEA-COMP:11605"/>
        <dbReference type="ChEBI" id="CHEBI:15378"/>
        <dbReference type="ChEBI" id="CHEBI:30013"/>
        <dbReference type="ChEBI" id="CHEBI:30616"/>
        <dbReference type="ChEBI" id="CHEBI:61977"/>
        <dbReference type="ChEBI" id="CHEBI:456216"/>
        <dbReference type="EC" id="2.7.11.1"/>
    </reaction>
</comment>
<evidence type="ECO:0000256" key="16">
    <source>
        <dbReference type="ARBA" id="ARBA00047899"/>
    </source>
</evidence>
<evidence type="ECO:0000256" key="15">
    <source>
        <dbReference type="ARBA" id="ARBA00023180"/>
    </source>
</evidence>
<dbReference type="PANTHER" id="PTHR47976:SF108">
    <property type="entry name" value="G-TYPE LECTIN S-RECEPTOR-LIKE SERINE_THREONINE-PROTEIN KINASE LECRK1"/>
    <property type="match status" value="1"/>
</dbReference>